<evidence type="ECO:0000256" key="3">
    <source>
        <dbReference type="ARBA" id="ARBA00022452"/>
    </source>
</evidence>
<dbReference type="PROSITE" id="PS52016">
    <property type="entry name" value="TONB_DEPENDENT_REC_3"/>
    <property type="match status" value="1"/>
</dbReference>
<dbReference type="InterPro" id="IPR023997">
    <property type="entry name" value="TonB-dep_OMP_SusC/RagA_CS"/>
</dbReference>
<dbReference type="Pfam" id="PF07715">
    <property type="entry name" value="Plug"/>
    <property type="match status" value="1"/>
</dbReference>
<dbReference type="GO" id="GO:0009279">
    <property type="term" value="C:cell outer membrane"/>
    <property type="evidence" value="ECO:0007669"/>
    <property type="project" value="UniProtKB-SubCell"/>
</dbReference>
<evidence type="ECO:0000256" key="5">
    <source>
        <dbReference type="ARBA" id="ARBA00023136"/>
    </source>
</evidence>
<keyword evidence="2 7" id="KW-0813">Transport</keyword>
<dbReference type="SUPFAM" id="SSF56935">
    <property type="entry name" value="Porins"/>
    <property type="match status" value="1"/>
</dbReference>
<evidence type="ECO:0000259" key="8">
    <source>
        <dbReference type="Pfam" id="PF07715"/>
    </source>
</evidence>
<keyword evidence="5 7" id="KW-0472">Membrane</keyword>
<dbReference type="SUPFAM" id="SSF49464">
    <property type="entry name" value="Carboxypeptidase regulatory domain-like"/>
    <property type="match status" value="1"/>
</dbReference>
<organism evidence="9 10">
    <name type="scientific">Pseudobacter ginsenosidimutans</name>
    <dbReference type="NCBI Taxonomy" id="661488"/>
    <lineage>
        <taxon>Bacteria</taxon>
        <taxon>Pseudomonadati</taxon>
        <taxon>Bacteroidota</taxon>
        <taxon>Chitinophagia</taxon>
        <taxon>Chitinophagales</taxon>
        <taxon>Chitinophagaceae</taxon>
        <taxon>Pseudobacter</taxon>
    </lineage>
</organism>
<comment type="subcellular location">
    <subcellularLocation>
        <location evidence="1 7">Cell outer membrane</location>
        <topology evidence="1 7">Multi-pass membrane protein</topology>
    </subcellularLocation>
</comment>
<dbReference type="InterPro" id="IPR023996">
    <property type="entry name" value="TonB-dep_OMP_SusC/RagA"/>
</dbReference>
<accession>A0A4Q7N208</accession>
<keyword evidence="4 7" id="KW-0812">Transmembrane</keyword>
<dbReference type="Gene3D" id="2.170.130.10">
    <property type="entry name" value="TonB-dependent receptor, plug domain"/>
    <property type="match status" value="1"/>
</dbReference>
<evidence type="ECO:0000256" key="6">
    <source>
        <dbReference type="ARBA" id="ARBA00023237"/>
    </source>
</evidence>
<dbReference type="InterPro" id="IPR012910">
    <property type="entry name" value="Plug_dom"/>
</dbReference>
<dbReference type="InterPro" id="IPR039426">
    <property type="entry name" value="TonB-dep_rcpt-like"/>
</dbReference>
<evidence type="ECO:0000256" key="7">
    <source>
        <dbReference type="PROSITE-ProRule" id="PRU01360"/>
    </source>
</evidence>
<dbReference type="InterPro" id="IPR036942">
    <property type="entry name" value="Beta-barrel_TonB_sf"/>
</dbReference>
<evidence type="ECO:0000256" key="1">
    <source>
        <dbReference type="ARBA" id="ARBA00004571"/>
    </source>
</evidence>
<evidence type="ECO:0000313" key="9">
    <source>
        <dbReference type="EMBL" id="RZS74674.1"/>
    </source>
</evidence>
<protein>
    <submittedName>
        <fullName evidence="9">TonB-linked SusC/RagA family outer membrane protein</fullName>
    </submittedName>
</protein>
<dbReference type="InterPro" id="IPR037066">
    <property type="entry name" value="Plug_dom_sf"/>
</dbReference>
<comment type="caution">
    <text evidence="9">The sequence shown here is derived from an EMBL/GenBank/DDBJ whole genome shotgun (WGS) entry which is preliminary data.</text>
</comment>
<sequence length="1248" mass="140417">MPKTAIGWEFFLVVSSGRTDTYFRRSAQMMRFMRMLSFLLFVACLSASATGTGQSVTLAGDKIPIKTVFTAIEKQTGYVVAYRPDLFSANITVSVSANRLPLPEFLELVFKGQPVQYDIQDKTIFLSRKSVVEDALQGKSNEMDNNRAILRIQVTDEENHPLVGATVTNKRTKHAEETKKDGWSTISASSGEVIEITYVGYTPYLFTVKDTIKTLHVRLKVHSELDEAVVYNGYQKIQQKFLTGSVTSLKMDSILQPGLSTVDKMLEGRVPGMMYMQNSGQAGAAPKLRIRGTNTYLGSREPLWVVDGIVRTNPFPLDPQRLNDPDFVNLLGNAISGINPFDIEQIDVLKDATAAALYGVRAANGVIVITTKRGKPGPPSLNYNVTTTFTRRPRYSDNAINMMNSRERVDVSREMIKRQLQLRGGGMEAYESAILAYYNNEMDFDTFKQQVGKAEIVNTDWLGNVMQDVLASSHTLSVSGGTRTASYRASLGYRSEPGVIKKEKNDLYTGSLNLQMNYRKFMVDFNVQINKERKNYTPAEIGVLNYAYGTSRTIPLRNEDGSLYYYSTINSDPGSTKFLAANKMNILNEMNNTGDVVQNNEYNASINLNYEIIKGLQFSSRLAYTAGNSSRETWFGENTDWALQLRSNAYNSVTKLFNPSTDPMPFGGELRSQSVNRNNYLVNARIHYSNFVDKRNFHQISVDLAADITSNKTNSFLSMARGYYPNRGRSFATIPITSYSQYANWVSTTGRPVITEELGKAIRPFLTSTYIFKNKWVFSGTVSQEFSNSFGSRSNEKFLPTWALSGRWNMHEDLLRNRAWIDDASLLISLGTRGNMLPGQTVHTIMTKGPLNTYYNEFSSNISYFPNPNLNWEKVQDYSTTLQFSLLRGRIRGSVGYFLSRTTNAFMAMKVSAVNGAVNNTYVVNAGTLENQGLELSLNFKVIDNLGAKGKKGFMWRLDPQLGQVFNRLLGQSVNSRNVLVDEATLTFNDYLNGAVPVNGKSVNTFYSYKFKGLNPQFGYPEFYGAEAENRIALRNLYATSTKNEMYSMVMEESGRREPVLQGGISNSFIYGNWSLVVNFSYSVGNKVRLLKIASGNYGTYRPTSQQNLRREFVNRWRYPGDEQFTNIPAIQGAGRLPIDQYAWWQMTDSKLSTPFAENYYQMYDFSDLRVVSGDYLKLQYVSLSYRFPEKFIKRWNCKGAIASLGGNNLFTIANKALRGQDPAQSGGSPNINLSIRPVYSFNVNISF</sequence>
<dbReference type="Proteomes" id="UP000293874">
    <property type="component" value="Unassembled WGS sequence"/>
</dbReference>
<keyword evidence="6 7" id="KW-0998">Cell outer membrane</keyword>
<dbReference type="NCBIfam" id="TIGR04056">
    <property type="entry name" value="OMP_RagA_SusC"/>
    <property type="match status" value="1"/>
</dbReference>
<dbReference type="EMBL" id="SGXA01000001">
    <property type="protein sequence ID" value="RZS74674.1"/>
    <property type="molecule type" value="Genomic_DNA"/>
</dbReference>
<gene>
    <name evidence="9" type="ORF">EV199_0524</name>
</gene>
<evidence type="ECO:0000313" key="10">
    <source>
        <dbReference type="Proteomes" id="UP000293874"/>
    </source>
</evidence>
<name>A0A4Q7N208_9BACT</name>
<dbReference type="InterPro" id="IPR008969">
    <property type="entry name" value="CarboxyPept-like_regulatory"/>
</dbReference>
<evidence type="ECO:0000256" key="2">
    <source>
        <dbReference type="ARBA" id="ARBA00022448"/>
    </source>
</evidence>
<keyword evidence="10" id="KW-1185">Reference proteome</keyword>
<evidence type="ECO:0000256" key="4">
    <source>
        <dbReference type="ARBA" id="ARBA00022692"/>
    </source>
</evidence>
<keyword evidence="3 7" id="KW-1134">Transmembrane beta strand</keyword>
<proteinExistence type="inferred from homology"/>
<dbReference type="NCBIfam" id="TIGR04057">
    <property type="entry name" value="SusC_RagA_signa"/>
    <property type="match status" value="1"/>
</dbReference>
<reference evidence="9 10" key="1">
    <citation type="submission" date="2019-02" db="EMBL/GenBank/DDBJ databases">
        <title>Genomic Encyclopedia of Type Strains, Phase IV (KMG-IV): sequencing the most valuable type-strain genomes for metagenomic binning, comparative biology and taxonomic classification.</title>
        <authorList>
            <person name="Goeker M."/>
        </authorList>
    </citation>
    <scope>NUCLEOTIDE SEQUENCE [LARGE SCALE GENOMIC DNA]</scope>
    <source>
        <strain evidence="9 10">DSM 18116</strain>
    </source>
</reference>
<comment type="similarity">
    <text evidence="7">Belongs to the TonB-dependent receptor family.</text>
</comment>
<feature type="domain" description="TonB-dependent receptor plug" evidence="8">
    <location>
        <begin position="242"/>
        <end position="366"/>
    </location>
</feature>
<dbReference type="Gene3D" id="2.40.170.20">
    <property type="entry name" value="TonB-dependent receptor, beta-barrel domain"/>
    <property type="match status" value="1"/>
</dbReference>
<dbReference type="AlphaFoldDB" id="A0A4Q7N208"/>